<evidence type="ECO:0000256" key="1">
    <source>
        <dbReference type="SAM" id="MobiDB-lite"/>
    </source>
</evidence>
<proteinExistence type="predicted"/>
<sequence length="179" mass="19507">MRSLLALLLLISIVTQAVHGDAISNPPARQRRLTRQRVDIPIPESEFEVRPEHPGDVNYRLRTGTHGEYLGASRGSAQTGPTTMHSIPVPRNSYQPVTTIKAAYAADIPAANNPLGNQNAVVVADCEFKTKKPTINLANFPQITDIKCSESTVSLTFDTDASAAKAHEEWTKAKTFAIM</sequence>
<dbReference type="OrthoDB" id="160645at2759"/>
<dbReference type="STRING" id="765915.A0A1Y2H9M8"/>
<keyword evidence="5" id="KW-1185">Reference proteome</keyword>
<accession>A0A1Y2H9M8</accession>
<dbReference type="InterPro" id="IPR054293">
    <property type="entry name" value="DUF7029"/>
</dbReference>
<feature type="non-terminal residue" evidence="4">
    <location>
        <position position="179"/>
    </location>
</feature>
<dbReference type="AlphaFoldDB" id="A0A1Y2H9M8"/>
<keyword evidence="2" id="KW-0732">Signal</keyword>
<evidence type="ECO:0000313" key="5">
    <source>
        <dbReference type="Proteomes" id="UP000193411"/>
    </source>
</evidence>
<dbReference type="Proteomes" id="UP000193411">
    <property type="component" value="Unassembled WGS sequence"/>
</dbReference>
<name>A0A1Y2H9M8_9FUNG</name>
<evidence type="ECO:0000259" key="3">
    <source>
        <dbReference type="Pfam" id="PF22974"/>
    </source>
</evidence>
<feature type="chain" id="PRO_5012824642" description="DUF7029 domain-containing protein" evidence="2">
    <location>
        <begin position="21"/>
        <end position="179"/>
    </location>
</feature>
<evidence type="ECO:0000256" key="2">
    <source>
        <dbReference type="SAM" id="SignalP"/>
    </source>
</evidence>
<reference evidence="4 5" key="1">
    <citation type="submission" date="2016-07" db="EMBL/GenBank/DDBJ databases">
        <title>Pervasive Adenine N6-methylation of Active Genes in Fungi.</title>
        <authorList>
            <consortium name="DOE Joint Genome Institute"/>
            <person name="Mondo S.J."/>
            <person name="Dannebaum R.O."/>
            <person name="Kuo R.C."/>
            <person name="Labutti K."/>
            <person name="Haridas S."/>
            <person name="Kuo A."/>
            <person name="Salamov A."/>
            <person name="Ahrendt S.R."/>
            <person name="Lipzen A."/>
            <person name="Sullivan W."/>
            <person name="Andreopoulos W.B."/>
            <person name="Clum A."/>
            <person name="Lindquist E."/>
            <person name="Daum C."/>
            <person name="Ramamoorthy G.K."/>
            <person name="Gryganskyi A."/>
            <person name="Culley D."/>
            <person name="Magnuson J.K."/>
            <person name="James T.Y."/>
            <person name="O'Malley M.A."/>
            <person name="Stajich J.E."/>
            <person name="Spatafora J.W."/>
            <person name="Visel A."/>
            <person name="Grigoriev I.V."/>
        </authorList>
    </citation>
    <scope>NUCLEOTIDE SEQUENCE [LARGE SCALE GENOMIC DNA]</scope>
    <source>
        <strain evidence="4 5">PL171</strain>
    </source>
</reference>
<feature type="compositionally biased region" description="Polar residues" evidence="1">
    <location>
        <begin position="75"/>
        <end position="85"/>
    </location>
</feature>
<protein>
    <recommendedName>
        <fullName evidence="3">DUF7029 domain-containing protein</fullName>
    </recommendedName>
</protein>
<feature type="signal peptide" evidence="2">
    <location>
        <begin position="1"/>
        <end position="20"/>
    </location>
</feature>
<gene>
    <name evidence="4" type="ORF">BCR44DRAFT_59300</name>
</gene>
<comment type="caution">
    <text evidence="4">The sequence shown here is derived from an EMBL/GenBank/DDBJ whole genome shotgun (WGS) entry which is preliminary data.</text>
</comment>
<evidence type="ECO:0000313" key="4">
    <source>
        <dbReference type="EMBL" id="ORZ30403.1"/>
    </source>
</evidence>
<dbReference type="EMBL" id="MCFL01000086">
    <property type="protein sequence ID" value="ORZ30403.1"/>
    <property type="molecule type" value="Genomic_DNA"/>
</dbReference>
<feature type="domain" description="DUF7029" evidence="3">
    <location>
        <begin position="129"/>
        <end position="177"/>
    </location>
</feature>
<feature type="region of interest" description="Disordered" evidence="1">
    <location>
        <begin position="71"/>
        <end position="91"/>
    </location>
</feature>
<organism evidence="4 5">
    <name type="scientific">Catenaria anguillulae PL171</name>
    <dbReference type="NCBI Taxonomy" id="765915"/>
    <lineage>
        <taxon>Eukaryota</taxon>
        <taxon>Fungi</taxon>
        <taxon>Fungi incertae sedis</taxon>
        <taxon>Blastocladiomycota</taxon>
        <taxon>Blastocladiomycetes</taxon>
        <taxon>Blastocladiales</taxon>
        <taxon>Catenariaceae</taxon>
        <taxon>Catenaria</taxon>
    </lineage>
</organism>
<dbReference type="Pfam" id="PF22974">
    <property type="entry name" value="DUF7029"/>
    <property type="match status" value="1"/>
</dbReference>